<keyword evidence="10" id="KW-1185">Reference proteome</keyword>
<dbReference type="STRING" id="1579316.RC74_12005"/>
<dbReference type="AlphaFoldDB" id="A0A126V0S4"/>
<dbReference type="OrthoDB" id="9796260at2"/>
<evidence type="ECO:0000256" key="4">
    <source>
        <dbReference type="ARBA" id="ARBA00022475"/>
    </source>
</evidence>
<feature type="transmembrane region" description="Helical" evidence="8">
    <location>
        <begin position="177"/>
        <end position="198"/>
    </location>
</feature>
<dbReference type="PANTHER" id="PTHR30472">
    <property type="entry name" value="FERRIC ENTEROBACTIN TRANSPORT SYSTEM PERMEASE PROTEIN"/>
    <property type="match status" value="1"/>
</dbReference>
<dbReference type="GO" id="GO:0005886">
    <property type="term" value="C:plasma membrane"/>
    <property type="evidence" value="ECO:0007669"/>
    <property type="project" value="UniProtKB-SubCell"/>
</dbReference>
<feature type="transmembrane region" description="Helical" evidence="8">
    <location>
        <begin position="6"/>
        <end position="25"/>
    </location>
</feature>
<dbReference type="GO" id="GO:0022857">
    <property type="term" value="F:transmembrane transporter activity"/>
    <property type="evidence" value="ECO:0007669"/>
    <property type="project" value="InterPro"/>
</dbReference>
<keyword evidence="3" id="KW-0813">Transport</keyword>
<feature type="transmembrane region" description="Helical" evidence="8">
    <location>
        <begin position="218"/>
        <end position="251"/>
    </location>
</feature>
<evidence type="ECO:0000313" key="9">
    <source>
        <dbReference type="EMBL" id="AML51890.1"/>
    </source>
</evidence>
<feature type="transmembrane region" description="Helical" evidence="8">
    <location>
        <begin position="102"/>
        <end position="122"/>
    </location>
</feature>
<dbReference type="EMBL" id="CP014327">
    <property type="protein sequence ID" value="AML51890.1"/>
    <property type="molecule type" value="Genomic_DNA"/>
</dbReference>
<evidence type="ECO:0000256" key="2">
    <source>
        <dbReference type="ARBA" id="ARBA00007935"/>
    </source>
</evidence>
<feature type="transmembrane region" description="Helical" evidence="8">
    <location>
        <begin position="37"/>
        <end position="61"/>
    </location>
</feature>
<reference evidence="9 10" key="1">
    <citation type="submission" date="2016-02" db="EMBL/GenBank/DDBJ databases">
        <title>Complete genome sequence of Halocynthiibacter arcticus PAMC 20958t from arctic marine sediment.</title>
        <authorList>
            <person name="Lee Y.M."/>
            <person name="Baek K."/>
            <person name="Lee H.K."/>
            <person name="Shin S.C."/>
        </authorList>
    </citation>
    <scope>NUCLEOTIDE SEQUENCE [LARGE SCALE GENOMIC DNA]</scope>
    <source>
        <strain evidence="9">PAMC 20958</strain>
    </source>
</reference>
<dbReference type="KEGG" id="hat:RC74_12005"/>
<proteinExistence type="inferred from homology"/>
<evidence type="ECO:0000256" key="5">
    <source>
        <dbReference type="ARBA" id="ARBA00022692"/>
    </source>
</evidence>
<dbReference type="Proteomes" id="UP000070371">
    <property type="component" value="Chromosome"/>
</dbReference>
<sequence length="315" mass="33106">MADRRLISLGLVLVMASALFLFWNLREPAGFILSLRFTKLAALCVVGVAIGTATVLFQTIAANRMLTPGIVGFDALFVFIQTGLVLMLGGAGFAALPTLAQFGVETLVLVAAALTLFGVLLRNGADDILRLVLTGVIIGVLLRGLAGLAQRLLDPSEFAIVQQASFATFGSVDKTQLIIASGVLILSFIAAMRLARLLDLAALGRGTALPLGLDYDRVVFAALAVVALLVATSTALVGPISFLGLLASSLAHAVLPTWRHARLLPGAAIIGATILVLGQFVFERLLGLQSTLSVIVEFAGGLLFLFLVLRRPRHD</sequence>
<evidence type="ECO:0000313" key="10">
    <source>
        <dbReference type="Proteomes" id="UP000070371"/>
    </source>
</evidence>
<dbReference type="PANTHER" id="PTHR30472:SF19">
    <property type="entry name" value="PETROBACTIN IMPORT SYSTEM PERMEASE PROTEIN YCLO"/>
    <property type="match status" value="1"/>
</dbReference>
<accession>A0A126V0S4</accession>
<keyword evidence="6 8" id="KW-1133">Transmembrane helix</keyword>
<evidence type="ECO:0000256" key="6">
    <source>
        <dbReference type="ARBA" id="ARBA00022989"/>
    </source>
</evidence>
<dbReference type="InterPro" id="IPR000522">
    <property type="entry name" value="ABC_transptr_permease_BtuC"/>
</dbReference>
<comment type="similarity">
    <text evidence="2">Belongs to the binding-protein-dependent transport system permease family. FecCD subfamily.</text>
</comment>
<keyword evidence="5 8" id="KW-0812">Transmembrane</keyword>
<dbReference type="InterPro" id="IPR037294">
    <property type="entry name" value="ABC_BtuC-like"/>
</dbReference>
<feature type="transmembrane region" description="Helical" evidence="8">
    <location>
        <begin position="73"/>
        <end position="95"/>
    </location>
</feature>
<evidence type="ECO:0000256" key="3">
    <source>
        <dbReference type="ARBA" id="ARBA00022448"/>
    </source>
</evidence>
<keyword evidence="4" id="KW-1003">Cell membrane</keyword>
<comment type="subcellular location">
    <subcellularLocation>
        <location evidence="1">Cell membrane</location>
        <topology evidence="1">Multi-pass membrane protein</topology>
    </subcellularLocation>
</comment>
<dbReference type="GO" id="GO:0033214">
    <property type="term" value="P:siderophore-iron import into cell"/>
    <property type="evidence" value="ECO:0007669"/>
    <property type="project" value="TreeGrafter"/>
</dbReference>
<name>A0A126V0S4_9RHOB</name>
<feature type="transmembrane region" description="Helical" evidence="8">
    <location>
        <begin position="128"/>
        <end position="146"/>
    </location>
</feature>
<dbReference type="Pfam" id="PF01032">
    <property type="entry name" value="FecCD"/>
    <property type="match status" value="1"/>
</dbReference>
<feature type="transmembrane region" description="Helical" evidence="8">
    <location>
        <begin position="263"/>
        <end position="282"/>
    </location>
</feature>
<dbReference type="SUPFAM" id="SSF81345">
    <property type="entry name" value="ABC transporter involved in vitamin B12 uptake, BtuC"/>
    <property type="match status" value="1"/>
</dbReference>
<dbReference type="RefSeq" id="WP_039001671.1">
    <property type="nucleotide sequence ID" value="NZ_CP014327.1"/>
</dbReference>
<protein>
    <submittedName>
        <fullName evidence="9">Enterobactin ABC transporter permease</fullName>
    </submittedName>
</protein>
<organism evidence="9 10">
    <name type="scientific">Falsihalocynthiibacter arcticus</name>
    <dbReference type="NCBI Taxonomy" id="1579316"/>
    <lineage>
        <taxon>Bacteria</taxon>
        <taxon>Pseudomonadati</taxon>
        <taxon>Pseudomonadota</taxon>
        <taxon>Alphaproteobacteria</taxon>
        <taxon>Rhodobacterales</taxon>
        <taxon>Roseobacteraceae</taxon>
        <taxon>Falsihalocynthiibacter</taxon>
    </lineage>
</organism>
<evidence type="ECO:0000256" key="7">
    <source>
        <dbReference type="ARBA" id="ARBA00023136"/>
    </source>
</evidence>
<gene>
    <name evidence="9" type="ORF">RC74_12005</name>
</gene>
<evidence type="ECO:0000256" key="1">
    <source>
        <dbReference type="ARBA" id="ARBA00004651"/>
    </source>
</evidence>
<dbReference type="Gene3D" id="1.10.3470.10">
    <property type="entry name" value="ABC transporter involved in vitamin B12 uptake, BtuC"/>
    <property type="match status" value="1"/>
</dbReference>
<evidence type="ECO:0000256" key="8">
    <source>
        <dbReference type="SAM" id="Phobius"/>
    </source>
</evidence>
<keyword evidence="7 8" id="KW-0472">Membrane</keyword>
<feature type="transmembrane region" description="Helical" evidence="8">
    <location>
        <begin position="288"/>
        <end position="309"/>
    </location>
</feature>